<evidence type="ECO:0000313" key="8">
    <source>
        <dbReference type="Proteomes" id="UP001162480"/>
    </source>
</evidence>
<dbReference type="GO" id="GO:0016279">
    <property type="term" value="F:protein-lysine N-methyltransferase activity"/>
    <property type="evidence" value="ECO:0007669"/>
    <property type="project" value="UniProtKB-UniRule"/>
</dbReference>
<dbReference type="EC" id="2.1.1.-" evidence="5"/>
<evidence type="ECO:0000256" key="5">
    <source>
        <dbReference type="HAMAP-Rule" id="MF_03188"/>
    </source>
</evidence>
<evidence type="ECO:0000256" key="4">
    <source>
        <dbReference type="ARBA" id="ARBA00022691"/>
    </source>
</evidence>
<organism evidence="7 8">
    <name type="scientific">Octopus vulgaris</name>
    <name type="common">Common octopus</name>
    <dbReference type="NCBI Taxonomy" id="6645"/>
    <lineage>
        <taxon>Eukaryota</taxon>
        <taxon>Metazoa</taxon>
        <taxon>Spiralia</taxon>
        <taxon>Lophotrochozoa</taxon>
        <taxon>Mollusca</taxon>
        <taxon>Cephalopoda</taxon>
        <taxon>Coleoidea</taxon>
        <taxon>Octopodiformes</taxon>
        <taxon>Octopoda</taxon>
        <taxon>Incirrata</taxon>
        <taxon>Octopodidae</taxon>
        <taxon>Octopus</taxon>
    </lineage>
</organism>
<dbReference type="EMBL" id="OX597819">
    <property type="protein sequence ID" value="CAI9724566.1"/>
    <property type="molecule type" value="Genomic_DNA"/>
</dbReference>
<sequence length="267" mass="30334">MDGLLKITQDKKRLLQQEESRKTSKWSYRSSNLTCGSVEKKFIDKNIKMENKDFQASELGTKEFWENTYKQEFTNFEDNGETGDVWFGKKCQQNIIEWIKTCKEIKHTDAIVDLGTGNGFFLITLAEQGFSCLTGLDYSENAVNFAKAVAKNKNINHITFEVADLLEKDCNAISLQKKYQVCHDKGTFDAISLMPGQFEHFKNAYVAAVGQILVDSGIFIITSCNWTEKQLLEHFKGDFHLKEVIPSPSFQFGGLSGSKYTTLVLIK</sequence>
<dbReference type="Proteomes" id="UP001162480">
    <property type="component" value="Chromosome 6"/>
</dbReference>
<dbReference type="PANTHER" id="PTHR12843:SF5">
    <property type="entry name" value="EEF1A LYSINE METHYLTRANSFERASE 2"/>
    <property type="match status" value="1"/>
</dbReference>
<dbReference type="CDD" id="cd02440">
    <property type="entry name" value="AdoMet_MTases"/>
    <property type="match status" value="1"/>
</dbReference>
<dbReference type="AlphaFoldDB" id="A0AA36F3P6"/>
<dbReference type="Pfam" id="PF13847">
    <property type="entry name" value="Methyltransf_31"/>
    <property type="match status" value="1"/>
</dbReference>
<comment type="similarity">
    <text evidence="5">Belongs to the class I-like SAM-binding methyltransferase superfamily. EFM4 family.</text>
</comment>
<protein>
    <recommendedName>
        <fullName evidence="5">Protein-lysine N-methyltransferase OCTVUL_1B013552</fullName>
        <ecNumber evidence="5">2.1.1.-</ecNumber>
    </recommendedName>
</protein>
<feature type="domain" description="Methyltransferase" evidence="6">
    <location>
        <begin position="108"/>
        <end position="242"/>
    </location>
</feature>
<dbReference type="GO" id="GO:0032259">
    <property type="term" value="P:methylation"/>
    <property type="evidence" value="ECO:0007669"/>
    <property type="project" value="UniProtKB-KW"/>
</dbReference>
<dbReference type="InterPro" id="IPR029063">
    <property type="entry name" value="SAM-dependent_MTases_sf"/>
</dbReference>
<name>A0AA36F3P6_OCTVU</name>
<keyword evidence="2 5" id="KW-0489">Methyltransferase</keyword>
<evidence type="ECO:0000313" key="7">
    <source>
        <dbReference type="EMBL" id="CAI9724566.1"/>
    </source>
</evidence>
<dbReference type="PANTHER" id="PTHR12843">
    <property type="entry name" value="PROTEIN-LYSINE N-METHYLTRANSFERASE METTL10"/>
    <property type="match status" value="1"/>
</dbReference>
<dbReference type="GO" id="GO:0005737">
    <property type="term" value="C:cytoplasm"/>
    <property type="evidence" value="ECO:0007669"/>
    <property type="project" value="UniProtKB-SubCell"/>
</dbReference>
<gene>
    <name evidence="7" type="ORF">OCTVUL_1B013552</name>
</gene>
<evidence type="ECO:0000256" key="2">
    <source>
        <dbReference type="ARBA" id="ARBA00022603"/>
    </source>
</evidence>
<evidence type="ECO:0000259" key="6">
    <source>
        <dbReference type="Pfam" id="PF13847"/>
    </source>
</evidence>
<dbReference type="InterPro" id="IPR025714">
    <property type="entry name" value="Methyltranfer_dom"/>
</dbReference>
<comment type="subcellular location">
    <subcellularLocation>
        <location evidence="5">Cytoplasm</location>
    </subcellularLocation>
</comment>
<comment type="function">
    <text evidence="5">S-adenosyl-L-methionine-dependent protein-lysine N-methyltransferase that methylates elongation factor 1-alpha.</text>
</comment>
<evidence type="ECO:0000256" key="1">
    <source>
        <dbReference type="ARBA" id="ARBA00022490"/>
    </source>
</evidence>
<keyword evidence="4 5" id="KW-0949">S-adenosyl-L-methionine</keyword>
<keyword evidence="1 5" id="KW-0963">Cytoplasm</keyword>
<dbReference type="HAMAP" id="MF_03188">
    <property type="entry name" value="Methyltr_EFM4"/>
    <property type="match status" value="1"/>
</dbReference>
<dbReference type="Gene3D" id="3.40.50.150">
    <property type="entry name" value="Vaccinia Virus protein VP39"/>
    <property type="match status" value="1"/>
</dbReference>
<reference evidence="7" key="1">
    <citation type="submission" date="2023-08" db="EMBL/GenBank/DDBJ databases">
        <authorList>
            <person name="Alioto T."/>
            <person name="Alioto T."/>
            <person name="Gomez Garrido J."/>
        </authorList>
    </citation>
    <scope>NUCLEOTIDE SEQUENCE</scope>
</reference>
<dbReference type="InterPro" id="IPR026635">
    <property type="entry name" value="Efm4/METTL10"/>
</dbReference>
<keyword evidence="8" id="KW-1185">Reference proteome</keyword>
<keyword evidence="3 5" id="KW-0808">Transferase</keyword>
<proteinExistence type="inferred from homology"/>
<accession>A0AA36F3P6</accession>
<evidence type="ECO:0000256" key="3">
    <source>
        <dbReference type="ARBA" id="ARBA00022679"/>
    </source>
</evidence>
<dbReference type="SUPFAM" id="SSF53335">
    <property type="entry name" value="S-adenosyl-L-methionine-dependent methyltransferases"/>
    <property type="match status" value="1"/>
</dbReference>